<accession>A0ABU3Y2S1</accession>
<dbReference type="SUPFAM" id="SSF47413">
    <property type="entry name" value="lambda repressor-like DNA-binding domains"/>
    <property type="match status" value="1"/>
</dbReference>
<dbReference type="RefSeq" id="WP_317224898.1">
    <property type="nucleotide sequence ID" value="NZ_JAWJEJ010000001.1"/>
</dbReference>
<protein>
    <submittedName>
        <fullName evidence="2">Helix-turn-helix transcriptional regulator</fullName>
    </submittedName>
</protein>
<dbReference type="Gene3D" id="1.10.260.40">
    <property type="entry name" value="lambda repressor-like DNA-binding domains"/>
    <property type="match status" value="1"/>
</dbReference>
<dbReference type="InterPro" id="IPR001387">
    <property type="entry name" value="Cro/C1-type_HTH"/>
</dbReference>
<dbReference type="InterPro" id="IPR010982">
    <property type="entry name" value="Lambda_DNA-bd_dom_sf"/>
</dbReference>
<proteinExistence type="predicted"/>
<keyword evidence="3" id="KW-1185">Reference proteome</keyword>
<dbReference type="CDD" id="cd00093">
    <property type="entry name" value="HTH_XRE"/>
    <property type="match status" value="1"/>
</dbReference>
<comment type="caution">
    <text evidence="2">The sequence shown here is derived from an EMBL/GenBank/DDBJ whole genome shotgun (WGS) entry which is preliminary data.</text>
</comment>
<dbReference type="PROSITE" id="PS50943">
    <property type="entry name" value="HTH_CROC1"/>
    <property type="match status" value="1"/>
</dbReference>
<dbReference type="SMART" id="SM00530">
    <property type="entry name" value="HTH_XRE"/>
    <property type="match status" value="2"/>
</dbReference>
<gene>
    <name evidence="2" type="ORF">RZN05_01700</name>
</gene>
<name>A0ABU3Y2S1_9SPHN</name>
<sequence length="377" mass="40189">MSMARGNKQRDGARPIAGDLPVDLYRCFVFPNRMREQRRAAGHAKLLRLAALLPEIPYIRLSKIDRGEVVPRPDELRRIAAVLGIAPAELLLDIDAPGFDIARWAEPFVDGDPVDLDEERFAVLLAAAVRARRAGDPALTIAAIERDYGIPPVALSRIENAQKIFERWNAATHLALCQLLHVPNVDELRHHVVALHAEGTLDGALAGIPGSAVRHERTRARIAEIAAALQPAFAEPAFAEPAAAPMPAPLPVAGAASVRLVPVLGAPLPDGLIADTPTPEKAEAPHAAGPRAFGLRVCRATLGGGLPGQTVVIVDPDRFPSAGGLAALREEAGWRLLSVGSDRDGRMIGYSCNPEREIPLDDCDPARLAALVGAIFP</sequence>
<feature type="domain" description="HTH cro/C1-type" evidence="1">
    <location>
        <begin position="66"/>
        <end position="90"/>
    </location>
</feature>
<evidence type="ECO:0000313" key="3">
    <source>
        <dbReference type="Proteomes" id="UP001273531"/>
    </source>
</evidence>
<organism evidence="2 3">
    <name type="scientific">Sphingomonas agrestis</name>
    <dbReference type="NCBI Taxonomy" id="3080540"/>
    <lineage>
        <taxon>Bacteria</taxon>
        <taxon>Pseudomonadati</taxon>
        <taxon>Pseudomonadota</taxon>
        <taxon>Alphaproteobacteria</taxon>
        <taxon>Sphingomonadales</taxon>
        <taxon>Sphingomonadaceae</taxon>
        <taxon>Sphingomonas</taxon>
    </lineage>
</organism>
<evidence type="ECO:0000259" key="1">
    <source>
        <dbReference type="PROSITE" id="PS50943"/>
    </source>
</evidence>
<dbReference type="Proteomes" id="UP001273531">
    <property type="component" value="Unassembled WGS sequence"/>
</dbReference>
<reference evidence="2 3" key="1">
    <citation type="submission" date="2023-10" db="EMBL/GenBank/DDBJ databases">
        <title>Sphingomonas sp. HF-S4 16S ribosomal RNA gene Genome sequencing and assembly.</title>
        <authorList>
            <person name="Lee H."/>
        </authorList>
    </citation>
    <scope>NUCLEOTIDE SEQUENCE [LARGE SCALE GENOMIC DNA]</scope>
    <source>
        <strain evidence="2 3">HF-S4</strain>
    </source>
</reference>
<evidence type="ECO:0000313" key="2">
    <source>
        <dbReference type="EMBL" id="MDV3455683.1"/>
    </source>
</evidence>
<dbReference type="EMBL" id="JAWJEJ010000001">
    <property type="protein sequence ID" value="MDV3455683.1"/>
    <property type="molecule type" value="Genomic_DNA"/>
</dbReference>